<feature type="chain" id="PRO_5047243904" description="ATPase" evidence="1">
    <location>
        <begin position="25"/>
        <end position="816"/>
    </location>
</feature>
<accession>A0ABQ0MTU6</accession>
<reference evidence="2 3" key="1">
    <citation type="submission" date="2017-06" db="EMBL/GenBank/DDBJ databases">
        <title>Whole Genome Sequences of Colwellia marinimaniae MTCD1.</title>
        <authorList>
            <person name="Kusumoto H."/>
            <person name="Inoue M."/>
            <person name="Tanikawa K."/>
            <person name="Maeji H."/>
            <person name="Cameron J.H."/>
            <person name="Bartlett D.H."/>
        </authorList>
    </citation>
    <scope>NUCLEOTIDE SEQUENCE [LARGE SCALE GENOMIC DNA]</scope>
    <source>
        <strain evidence="2 3">MTCD1</strain>
    </source>
</reference>
<gene>
    <name evidence="2" type="ORF">MTCD1_01394</name>
</gene>
<name>A0ABQ0MTU6_9GAMM</name>
<dbReference type="InterPro" id="IPR013320">
    <property type="entry name" value="ConA-like_dom_sf"/>
</dbReference>
<proteinExistence type="predicted"/>
<dbReference type="Pfam" id="PF13385">
    <property type="entry name" value="Laminin_G_3"/>
    <property type="match status" value="1"/>
</dbReference>
<dbReference type="Proteomes" id="UP000197068">
    <property type="component" value="Unassembled WGS sequence"/>
</dbReference>
<dbReference type="EMBL" id="BDQM01000008">
    <property type="protein sequence ID" value="GAW95791.1"/>
    <property type="molecule type" value="Genomic_DNA"/>
</dbReference>
<feature type="signal peptide" evidence="1">
    <location>
        <begin position="1"/>
        <end position="24"/>
    </location>
</feature>
<comment type="caution">
    <text evidence="2">The sequence shown here is derived from an EMBL/GenBank/DDBJ whole genome shotgun (WGS) entry which is preliminary data.</text>
</comment>
<organism evidence="2 3">
    <name type="scientific">Colwellia marinimaniae</name>
    <dbReference type="NCBI Taxonomy" id="1513592"/>
    <lineage>
        <taxon>Bacteria</taxon>
        <taxon>Pseudomonadati</taxon>
        <taxon>Pseudomonadota</taxon>
        <taxon>Gammaproteobacteria</taxon>
        <taxon>Alteromonadales</taxon>
        <taxon>Colwelliaceae</taxon>
        <taxon>Colwellia</taxon>
    </lineage>
</organism>
<keyword evidence="3" id="KW-1185">Reference proteome</keyword>
<dbReference type="SUPFAM" id="SSF49899">
    <property type="entry name" value="Concanavalin A-like lectins/glucanases"/>
    <property type="match status" value="1"/>
</dbReference>
<protein>
    <recommendedName>
        <fullName evidence="4">ATPase</fullName>
    </recommendedName>
</protein>
<sequence>MYFPLRFTCFKTVLVLCILLLVNACGETSVEELPPLVQDNSNAEYTGPAPATEDIQKYKTALWDNLSATDRCGSCHTEGNQAPYFASRVNVNDAYAATNPLVSLSKPAESRLVQKVAGGHNCWLASKQACGETMQQWIKLWADDRVSTANAIELKAPVIREPGSSKNFPAENTLFSTHVYPIVSQYCAGCHNESSSTAQSPFFASEHIDKAYEAAKRVINLAEPNKSRLVIRLSSEFHNCWSDCQANSDEMQAGIQAMSDEITVDVISADMLVSKSLLLTDGLVASSGGRFESDIIALYQFKTGKGNTAYDTSGISPAANLTLTGDVEWLGSWGLSFTNGKAQASTATSKKIHDLITATNEFAIEAWLTPHNVVQEGPARIISYSAGDNDRNFTLGQSQYNYDFMLQTANSNSNGEPSLSTPDADEVLQATLQHIVLTYSATEGRRIYVNGKLMAIIDEGISPLASWDDSFALILGKEASNNHVWQGNIRLLAIYNRTLSQEQITQNYNVGVGEKFLLLFSISELVELANTYVLFAVSQYDNYSYLFTQPSLVNLDGKALAKNTLLAKMRIGINGKESAQGQAYANISLTFTSDDSLAEPVPLSPLGTIIALEKGANNDEFFLTFEQLGEHSNVVLPALFITPEASFSDTNSAKIGLRNFAQINASMSVLTGVNKNALKVATTYQLVKQQLPTLTNIETFISAQQMAITQLAIAYCDTAIEDDNIRNNWFTEVDFSKTPDIAFDTVGRGNLLNPLLDQLMPSTLTTQPDKALVYTELDNLISRLGICASSCSAERSKTIAKATCAAVLASAVMLVQ</sequence>
<evidence type="ECO:0000256" key="1">
    <source>
        <dbReference type="SAM" id="SignalP"/>
    </source>
</evidence>
<dbReference type="Gene3D" id="2.60.120.200">
    <property type="match status" value="1"/>
</dbReference>
<keyword evidence="1" id="KW-0732">Signal</keyword>
<evidence type="ECO:0000313" key="3">
    <source>
        <dbReference type="Proteomes" id="UP000197068"/>
    </source>
</evidence>
<evidence type="ECO:0000313" key="2">
    <source>
        <dbReference type="EMBL" id="GAW95791.1"/>
    </source>
</evidence>
<evidence type="ECO:0008006" key="4">
    <source>
        <dbReference type="Google" id="ProtNLM"/>
    </source>
</evidence>